<evidence type="ECO:0000256" key="2">
    <source>
        <dbReference type="ARBA" id="ARBA00022692"/>
    </source>
</evidence>
<keyword evidence="8" id="KW-1185">Reference proteome</keyword>
<feature type="transmembrane region" description="Helical" evidence="5">
    <location>
        <begin position="283"/>
        <end position="301"/>
    </location>
</feature>
<dbReference type="InterPro" id="IPR037185">
    <property type="entry name" value="EmrE-like"/>
</dbReference>
<evidence type="ECO:0000313" key="8">
    <source>
        <dbReference type="Proteomes" id="UP001477870"/>
    </source>
</evidence>
<dbReference type="InterPro" id="IPR050638">
    <property type="entry name" value="AA-Vitamin_Transporters"/>
</dbReference>
<evidence type="ECO:0000256" key="3">
    <source>
        <dbReference type="ARBA" id="ARBA00022989"/>
    </source>
</evidence>
<organism evidence="7 8">
    <name type="scientific">Ahrensia kielensis</name>
    <dbReference type="NCBI Taxonomy" id="76980"/>
    <lineage>
        <taxon>Bacteria</taxon>
        <taxon>Pseudomonadati</taxon>
        <taxon>Pseudomonadota</taxon>
        <taxon>Alphaproteobacteria</taxon>
        <taxon>Hyphomicrobiales</taxon>
        <taxon>Ahrensiaceae</taxon>
        <taxon>Ahrensia</taxon>
    </lineage>
</organism>
<dbReference type="RefSeq" id="WP_342849103.1">
    <property type="nucleotide sequence ID" value="NZ_JBBMQO010000008.1"/>
</dbReference>
<dbReference type="SUPFAM" id="SSF103481">
    <property type="entry name" value="Multidrug resistance efflux transporter EmrE"/>
    <property type="match status" value="2"/>
</dbReference>
<dbReference type="PANTHER" id="PTHR32322:SF9">
    <property type="entry name" value="AMINO-ACID METABOLITE EFFLUX PUMP-RELATED"/>
    <property type="match status" value="1"/>
</dbReference>
<dbReference type="Pfam" id="PF00892">
    <property type="entry name" value="EamA"/>
    <property type="match status" value="2"/>
</dbReference>
<feature type="transmembrane region" description="Helical" evidence="5">
    <location>
        <begin position="133"/>
        <end position="153"/>
    </location>
</feature>
<feature type="transmembrane region" description="Helical" evidence="5">
    <location>
        <begin position="12"/>
        <end position="37"/>
    </location>
</feature>
<feature type="transmembrane region" description="Helical" evidence="5">
    <location>
        <begin position="43"/>
        <end position="60"/>
    </location>
</feature>
<feature type="transmembrane region" description="Helical" evidence="5">
    <location>
        <begin position="255"/>
        <end position="277"/>
    </location>
</feature>
<name>A0ABU9T9T8_9HYPH</name>
<evidence type="ECO:0000256" key="5">
    <source>
        <dbReference type="SAM" id="Phobius"/>
    </source>
</evidence>
<sequence>MSKPTINSSMTTIEWVMLITLSVVFGGSFFFVGVIVQDMPPKTIVFFRVLIAALALHLFMRVTGRKMPWTGTAWFAFFAMGLLNNVIPFSLIVWGQTQIASGVASILNATTPLFTVMIAHALTTDEKLTVTRVSGIVAGFIGVAIMIGGDAIADGAATALAQIACIGAAISYGFASVFGKRFKRMAISPYAVATGQVTASSIMMFPIMMIFDQPWTLSMPSTQSIFALLALGLISSAFAYILFFSILDGAGATNLSLVTFLVPVSAIFLGIVFLGEILLPRHLAGLGLIIVGLILVDGRVLKRRVTA</sequence>
<feature type="transmembrane region" description="Helical" evidence="5">
    <location>
        <begin position="223"/>
        <end position="243"/>
    </location>
</feature>
<keyword evidence="2 5" id="KW-0812">Transmembrane</keyword>
<feature type="transmembrane region" description="Helical" evidence="5">
    <location>
        <begin position="72"/>
        <end position="93"/>
    </location>
</feature>
<evidence type="ECO:0000256" key="4">
    <source>
        <dbReference type="ARBA" id="ARBA00023136"/>
    </source>
</evidence>
<keyword evidence="4 5" id="KW-0472">Membrane</keyword>
<protein>
    <submittedName>
        <fullName evidence="7">DMT family transporter</fullName>
    </submittedName>
</protein>
<dbReference type="PANTHER" id="PTHR32322">
    <property type="entry name" value="INNER MEMBRANE TRANSPORTER"/>
    <property type="match status" value="1"/>
</dbReference>
<feature type="domain" description="EamA" evidence="6">
    <location>
        <begin position="16"/>
        <end position="147"/>
    </location>
</feature>
<evidence type="ECO:0000256" key="1">
    <source>
        <dbReference type="ARBA" id="ARBA00004141"/>
    </source>
</evidence>
<comment type="caution">
    <text evidence="7">The sequence shown here is derived from an EMBL/GenBank/DDBJ whole genome shotgun (WGS) entry which is preliminary data.</text>
</comment>
<dbReference type="EMBL" id="JBBMQO010000008">
    <property type="protein sequence ID" value="MEM5502897.1"/>
    <property type="molecule type" value="Genomic_DNA"/>
</dbReference>
<keyword evidence="3 5" id="KW-1133">Transmembrane helix</keyword>
<proteinExistence type="predicted"/>
<reference evidence="7 8" key="1">
    <citation type="submission" date="2024-03" db="EMBL/GenBank/DDBJ databases">
        <title>Community enrichment and isolation of bacterial strains for fucoidan degradation.</title>
        <authorList>
            <person name="Sichert A."/>
        </authorList>
    </citation>
    <scope>NUCLEOTIDE SEQUENCE [LARGE SCALE GENOMIC DNA]</scope>
    <source>
        <strain evidence="7 8">AS62</strain>
    </source>
</reference>
<comment type="subcellular location">
    <subcellularLocation>
        <location evidence="1">Membrane</location>
        <topology evidence="1">Multi-pass membrane protein</topology>
    </subcellularLocation>
</comment>
<feature type="transmembrane region" description="Helical" evidence="5">
    <location>
        <begin position="99"/>
        <end position="121"/>
    </location>
</feature>
<dbReference type="Proteomes" id="UP001477870">
    <property type="component" value="Unassembled WGS sequence"/>
</dbReference>
<gene>
    <name evidence="7" type="ORF">WNY59_14995</name>
</gene>
<accession>A0ABU9T9T8</accession>
<evidence type="ECO:0000259" key="6">
    <source>
        <dbReference type="Pfam" id="PF00892"/>
    </source>
</evidence>
<feature type="domain" description="EamA" evidence="6">
    <location>
        <begin position="162"/>
        <end position="296"/>
    </location>
</feature>
<evidence type="ECO:0000313" key="7">
    <source>
        <dbReference type="EMBL" id="MEM5502897.1"/>
    </source>
</evidence>
<feature type="transmembrane region" description="Helical" evidence="5">
    <location>
        <begin position="190"/>
        <end position="211"/>
    </location>
</feature>
<feature type="transmembrane region" description="Helical" evidence="5">
    <location>
        <begin position="159"/>
        <end position="178"/>
    </location>
</feature>
<dbReference type="InterPro" id="IPR000620">
    <property type="entry name" value="EamA_dom"/>
</dbReference>